<sequence>MEKEIMSIEFKKIDNLLKKKEGVPDKMGEEGIINAVYSGLDNEREFFAKQWYRVNTGKRILSSPESRESPCSPYWVKAKYYEYNAMHDVFPEVVVSMAGAFDPRITRRKNRTYHFSYEKGRPVTLTRIVKGNPVDVEKRDQVIDKAYDKMLAYHRDTKHGLQAQPNETRILFEIVGQADKEMQDLFGRELHASCIDSSLAPHYAIEMLLKEARKVNPQSPIVKFLEFGIIPIHPEFNFIPNDQTETAERPHGVFLELSLIDQERFITGVNSSLPADKAKSVINRVKRFAFYQSLDIAFDSLIVGGYMESHFFRERVSPEQIYKYGPEVQNALFNLFETVRKKFEKKPEQLNQALDIVVEHLRFILRDSNPYILPQAIRSFQREIKKW</sequence>
<reference evidence="1 2" key="1">
    <citation type="journal article" date="2016" name="Nat. Commun.">
        <title>Thousands of microbial genomes shed light on interconnected biogeochemical processes in an aquifer system.</title>
        <authorList>
            <person name="Anantharaman K."/>
            <person name="Brown C.T."/>
            <person name="Hug L.A."/>
            <person name="Sharon I."/>
            <person name="Castelle C.J."/>
            <person name="Probst A.J."/>
            <person name="Thomas B.C."/>
            <person name="Singh A."/>
            <person name="Wilkins M.J."/>
            <person name="Karaoz U."/>
            <person name="Brodie E.L."/>
            <person name="Williams K.H."/>
            <person name="Hubbard S.S."/>
            <person name="Banfield J.F."/>
        </authorList>
    </citation>
    <scope>NUCLEOTIDE SEQUENCE [LARGE SCALE GENOMIC DNA]</scope>
</reference>
<accession>A0A1F6WVT5</accession>
<proteinExistence type="predicted"/>
<comment type="caution">
    <text evidence="1">The sequence shown here is derived from an EMBL/GenBank/DDBJ whole genome shotgun (WGS) entry which is preliminary data.</text>
</comment>
<dbReference type="AlphaFoldDB" id="A0A1F6WVT5"/>
<protein>
    <submittedName>
        <fullName evidence="1">Uncharacterized protein</fullName>
    </submittedName>
</protein>
<evidence type="ECO:0000313" key="1">
    <source>
        <dbReference type="EMBL" id="OGI85996.1"/>
    </source>
</evidence>
<name>A0A1F6WVT5_9BACT</name>
<dbReference type="STRING" id="1801774.A3A05_02700"/>
<dbReference type="Proteomes" id="UP000176187">
    <property type="component" value="Unassembled WGS sequence"/>
</dbReference>
<evidence type="ECO:0000313" key="2">
    <source>
        <dbReference type="Proteomes" id="UP000176187"/>
    </source>
</evidence>
<organism evidence="1 2">
    <name type="scientific">Candidatus Nomurabacteria bacterium RIFCSPLOWO2_01_FULL_41_12</name>
    <dbReference type="NCBI Taxonomy" id="1801774"/>
    <lineage>
        <taxon>Bacteria</taxon>
        <taxon>Candidatus Nomuraibacteriota</taxon>
    </lineage>
</organism>
<gene>
    <name evidence="1" type="ORF">A3A05_02700</name>
</gene>
<dbReference type="EMBL" id="MFUY01000017">
    <property type="protein sequence ID" value="OGI85996.1"/>
    <property type="molecule type" value="Genomic_DNA"/>
</dbReference>